<name>A0A4Q7L436_9PSEU</name>
<sequence length="314" mass="34425">MDVRLGGERWDTPHYPLIARWDGSTWRRDPLPGITWEGNVRSLASVSPTQAWAVSDDGDYDAPSHLLRWDGRTWTEVARPPGMAYPSDVVAGGGELWLSGQRGDDRVLLRRDGETWRDIPAPPLGLDGIRVHGPNNVWVSGTTDQGVTAAHWNGTTWRALPSTGVPGSWAHDVLAVSPTEVWIGGMGKYFWPPPPGTPRPPLLAKWDGQHWNHVAVPPDFGSVISLAPNASGGLGWAGMFYPQSRDPNDGSKLIPDDGLLRWDGAKLIKYAEPTVPGESRSYWFRLSTVPGTATVWSFGDAGYEPIVPRILRYG</sequence>
<dbReference type="OrthoDB" id="3454650at2"/>
<organism evidence="1 2">
    <name type="scientific">Herbihabitans rhizosphaerae</name>
    <dbReference type="NCBI Taxonomy" id="1872711"/>
    <lineage>
        <taxon>Bacteria</taxon>
        <taxon>Bacillati</taxon>
        <taxon>Actinomycetota</taxon>
        <taxon>Actinomycetes</taxon>
        <taxon>Pseudonocardiales</taxon>
        <taxon>Pseudonocardiaceae</taxon>
        <taxon>Herbihabitans</taxon>
    </lineage>
</organism>
<evidence type="ECO:0000313" key="2">
    <source>
        <dbReference type="Proteomes" id="UP000294257"/>
    </source>
</evidence>
<dbReference type="RefSeq" id="WP_130343116.1">
    <property type="nucleotide sequence ID" value="NZ_SGWQ01000002.1"/>
</dbReference>
<gene>
    <name evidence="1" type="ORF">EV193_102220</name>
</gene>
<accession>A0A4Q7L436</accession>
<dbReference type="Proteomes" id="UP000294257">
    <property type="component" value="Unassembled WGS sequence"/>
</dbReference>
<dbReference type="AlphaFoldDB" id="A0A4Q7L436"/>
<evidence type="ECO:0000313" key="1">
    <source>
        <dbReference type="EMBL" id="RZS43241.1"/>
    </source>
</evidence>
<dbReference type="SUPFAM" id="SSF63829">
    <property type="entry name" value="Calcium-dependent phosphotriesterase"/>
    <property type="match status" value="1"/>
</dbReference>
<protein>
    <recommendedName>
        <fullName evidence="3">Galactose oxidase-like protein</fullName>
    </recommendedName>
</protein>
<proteinExistence type="predicted"/>
<evidence type="ECO:0008006" key="3">
    <source>
        <dbReference type="Google" id="ProtNLM"/>
    </source>
</evidence>
<dbReference type="EMBL" id="SGWQ01000002">
    <property type="protein sequence ID" value="RZS43241.1"/>
    <property type="molecule type" value="Genomic_DNA"/>
</dbReference>
<keyword evidence="2" id="KW-1185">Reference proteome</keyword>
<reference evidence="1 2" key="1">
    <citation type="submission" date="2019-02" db="EMBL/GenBank/DDBJ databases">
        <title>Genomic Encyclopedia of Type Strains, Phase IV (KMG-IV): sequencing the most valuable type-strain genomes for metagenomic binning, comparative biology and taxonomic classification.</title>
        <authorList>
            <person name="Goeker M."/>
        </authorList>
    </citation>
    <scope>NUCLEOTIDE SEQUENCE [LARGE SCALE GENOMIC DNA]</scope>
    <source>
        <strain evidence="1 2">DSM 101727</strain>
    </source>
</reference>
<comment type="caution">
    <text evidence="1">The sequence shown here is derived from an EMBL/GenBank/DDBJ whole genome shotgun (WGS) entry which is preliminary data.</text>
</comment>